<feature type="transmembrane region" description="Helical" evidence="12">
    <location>
        <begin position="243"/>
        <end position="268"/>
    </location>
</feature>
<evidence type="ECO:0000256" key="4">
    <source>
        <dbReference type="ARBA" id="ARBA00022989"/>
    </source>
</evidence>
<organism evidence="14">
    <name type="scientific">Schmidtea mediterranea</name>
    <name type="common">Freshwater planarian flatworm</name>
    <dbReference type="NCBI Taxonomy" id="79327"/>
    <lineage>
        <taxon>Eukaryota</taxon>
        <taxon>Metazoa</taxon>
        <taxon>Spiralia</taxon>
        <taxon>Lophotrochozoa</taxon>
        <taxon>Platyhelminthes</taxon>
        <taxon>Rhabditophora</taxon>
        <taxon>Seriata</taxon>
        <taxon>Tricladida</taxon>
        <taxon>Continenticola</taxon>
        <taxon>Geoplanoidea</taxon>
        <taxon>Dugesiidae</taxon>
        <taxon>Schmidtea</taxon>
    </lineage>
</organism>
<dbReference type="AlphaFoldDB" id="A0A193KUH5"/>
<dbReference type="GO" id="GO:0004930">
    <property type="term" value="F:G protein-coupled receptor activity"/>
    <property type="evidence" value="ECO:0007669"/>
    <property type="project" value="UniProtKB-KW"/>
</dbReference>
<evidence type="ECO:0000256" key="11">
    <source>
        <dbReference type="RuleBase" id="RU000688"/>
    </source>
</evidence>
<protein>
    <submittedName>
        <fullName evidence="14">GCR032</fullName>
    </submittedName>
</protein>
<evidence type="ECO:0000313" key="14">
    <source>
        <dbReference type="EMBL" id="ANO39011.1"/>
    </source>
</evidence>
<dbReference type="InterPro" id="IPR000276">
    <property type="entry name" value="GPCR_Rhodpsn"/>
</dbReference>
<feature type="transmembrane region" description="Helical" evidence="12">
    <location>
        <begin position="87"/>
        <end position="108"/>
    </location>
</feature>
<dbReference type="Pfam" id="PF00001">
    <property type="entry name" value="7tm_1"/>
    <property type="match status" value="1"/>
</dbReference>
<evidence type="ECO:0000259" key="13">
    <source>
        <dbReference type="PROSITE" id="PS50262"/>
    </source>
</evidence>
<reference evidence="14" key="1">
    <citation type="journal article" date="2016" name="PLoS Biol.">
        <title>GPCRs Direct Germline Development and Somatic Gonad Function in Planarians.</title>
        <authorList>
            <person name="Saberi A."/>
            <person name="Jamal A."/>
            <person name="Beets I."/>
            <person name="Schoofs L."/>
            <person name="Newmark P.A."/>
        </authorList>
    </citation>
    <scope>NUCLEOTIDE SEQUENCE</scope>
</reference>
<accession>A0A193KUH5</accession>
<dbReference type="GO" id="GO:0005886">
    <property type="term" value="C:plasma membrane"/>
    <property type="evidence" value="ECO:0007669"/>
    <property type="project" value="UniProtKB-SubCell"/>
</dbReference>
<feature type="transmembrane region" description="Helical" evidence="12">
    <location>
        <begin position="280"/>
        <end position="302"/>
    </location>
</feature>
<feature type="domain" description="G-protein coupled receptors family 1 profile" evidence="13">
    <location>
        <begin position="29"/>
        <end position="299"/>
    </location>
</feature>
<dbReference type="Gene3D" id="1.20.1070.10">
    <property type="entry name" value="Rhodopsin 7-helix transmembrane proteins"/>
    <property type="match status" value="1"/>
</dbReference>
<feature type="transmembrane region" description="Helical" evidence="12">
    <location>
        <begin position="129"/>
        <end position="149"/>
    </location>
</feature>
<keyword evidence="2" id="KW-1003">Cell membrane</keyword>
<feature type="transmembrane region" description="Helical" evidence="12">
    <location>
        <begin position="13"/>
        <end position="37"/>
    </location>
</feature>
<dbReference type="InterPro" id="IPR000405">
    <property type="entry name" value="Galanin_rcpt"/>
</dbReference>
<evidence type="ECO:0000256" key="1">
    <source>
        <dbReference type="ARBA" id="ARBA00004651"/>
    </source>
</evidence>
<dbReference type="PROSITE" id="PS50262">
    <property type="entry name" value="G_PROTEIN_RECEP_F1_2"/>
    <property type="match status" value="1"/>
</dbReference>
<keyword evidence="9" id="KW-0325">Glycoprotein</keyword>
<keyword evidence="6 12" id="KW-0472">Membrane</keyword>
<dbReference type="PANTHER" id="PTHR45695">
    <property type="entry name" value="LEUCOKININ RECEPTOR-RELATED"/>
    <property type="match status" value="1"/>
</dbReference>
<keyword evidence="7" id="KW-1015">Disulfide bond</keyword>
<keyword evidence="8 11" id="KW-0675">Receptor</keyword>
<dbReference type="PRINTS" id="PR00237">
    <property type="entry name" value="GPCRRHODOPSN"/>
</dbReference>
<feature type="transmembrane region" description="Helical" evidence="12">
    <location>
        <begin position="49"/>
        <end position="75"/>
    </location>
</feature>
<keyword evidence="3 11" id="KW-0812">Transmembrane</keyword>
<evidence type="ECO:0000256" key="7">
    <source>
        <dbReference type="ARBA" id="ARBA00023157"/>
    </source>
</evidence>
<comment type="similarity">
    <text evidence="11">Belongs to the G-protein coupled receptor 1 family.</text>
</comment>
<name>A0A193KUH5_SCHMD</name>
<evidence type="ECO:0000256" key="10">
    <source>
        <dbReference type="ARBA" id="ARBA00023224"/>
    </source>
</evidence>
<keyword evidence="4 12" id="KW-1133">Transmembrane helix</keyword>
<evidence type="ECO:0000256" key="12">
    <source>
        <dbReference type="SAM" id="Phobius"/>
    </source>
</evidence>
<dbReference type="PROSITE" id="PS00237">
    <property type="entry name" value="G_PROTEIN_RECEP_F1_1"/>
    <property type="match status" value="1"/>
</dbReference>
<evidence type="ECO:0000256" key="9">
    <source>
        <dbReference type="ARBA" id="ARBA00023180"/>
    </source>
</evidence>
<dbReference type="PANTHER" id="PTHR45695:SF23">
    <property type="entry name" value="GALANIN-LIKE G-PROTEIN COUPLED RECEPTOR NPR-9"/>
    <property type="match status" value="1"/>
</dbReference>
<dbReference type="InterPro" id="IPR017452">
    <property type="entry name" value="GPCR_Rhodpsn_7TM"/>
</dbReference>
<dbReference type="SMART" id="SM01381">
    <property type="entry name" value="7TM_GPCR_Srsx"/>
    <property type="match status" value="1"/>
</dbReference>
<gene>
    <name evidence="14" type="primary">gcr032</name>
</gene>
<evidence type="ECO:0000256" key="2">
    <source>
        <dbReference type="ARBA" id="ARBA00022475"/>
    </source>
</evidence>
<evidence type="ECO:0000256" key="5">
    <source>
        <dbReference type="ARBA" id="ARBA00023040"/>
    </source>
</evidence>
<comment type="subcellular location">
    <subcellularLocation>
        <location evidence="1">Cell membrane</location>
        <topology evidence="1">Multi-pass membrane protein</topology>
    </subcellularLocation>
</comment>
<dbReference type="SUPFAM" id="SSF81321">
    <property type="entry name" value="Family A G protein-coupled receptor-like"/>
    <property type="match status" value="1"/>
</dbReference>
<dbReference type="EMBL" id="KX018850">
    <property type="protein sequence ID" value="ANO39011.1"/>
    <property type="molecule type" value="mRNA"/>
</dbReference>
<keyword evidence="5 11" id="KW-0297">G-protein coupled receptor</keyword>
<evidence type="ECO:0000256" key="6">
    <source>
        <dbReference type="ARBA" id="ARBA00023136"/>
    </source>
</evidence>
<evidence type="ECO:0000256" key="8">
    <source>
        <dbReference type="ARBA" id="ARBA00023170"/>
    </source>
</evidence>
<dbReference type="PRINTS" id="PR00663">
    <property type="entry name" value="GALANINR"/>
</dbReference>
<sequence length="377" mass="42752">MPNFTTESIITEMVAPSIFGVIVVFGFFGNLLVILVVSINKQLRNGTNILIASLAIADITFITFCVPLTATIFIKKGWFLGSIACKIYQFFTYLTAYMSVYTLVLMSVDRYLAVVHPIASIPIRTEKNVLKIVLSTWVIFMLCNCPLLFNSGVAYPPTSINDTKDFYCTYMPTVRYNETLMGYLENGQFGRVYILLFSIFAYLLPLSAIILLYTCLIWKLLFNSESRISQSDKALQSKKRVTRMVVIVVVIFALCWMPIQIVFIIQFLGSEPDNAAFKAFHVFASALAYSNSMMNPILYAFFSNNFRVAFKSVLFCQKQSFSGRDFEKTNLNINRNLSEQRASRKALTKKDCEVNIYSDNKNNKILSSSGYTNLSKL</sequence>
<feature type="transmembrane region" description="Helical" evidence="12">
    <location>
        <begin position="192"/>
        <end position="222"/>
    </location>
</feature>
<evidence type="ECO:0000256" key="3">
    <source>
        <dbReference type="ARBA" id="ARBA00022692"/>
    </source>
</evidence>
<keyword evidence="10 11" id="KW-0807">Transducer</keyword>
<proteinExistence type="evidence at transcript level"/>